<dbReference type="EMBL" id="RXHU01000034">
    <property type="protein sequence ID" value="RTE09272.1"/>
    <property type="molecule type" value="Genomic_DNA"/>
</dbReference>
<dbReference type="Pfam" id="PF12833">
    <property type="entry name" value="HTH_18"/>
    <property type="match status" value="1"/>
</dbReference>
<dbReference type="PROSITE" id="PS01124">
    <property type="entry name" value="HTH_ARAC_FAMILY_2"/>
    <property type="match status" value="1"/>
</dbReference>
<dbReference type="Pfam" id="PF02311">
    <property type="entry name" value="AraC_binding"/>
    <property type="match status" value="1"/>
</dbReference>
<dbReference type="Proteomes" id="UP000276128">
    <property type="component" value="Unassembled WGS sequence"/>
</dbReference>
<dbReference type="SMART" id="SM00342">
    <property type="entry name" value="HTH_ARAC"/>
    <property type="match status" value="1"/>
</dbReference>
<dbReference type="PANTHER" id="PTHR43280:SF2">
    <property type="entry name" value="HTH-TYPE TRANSCRIPTIONAL REGULATOR EXSA"/>
    <property type="match status" value="1"/>
</dbReference>
<evidence type="ECO:0000313" key="5">
    <source>
        <dbReference type="EMBL" id="RTE09272.1"/>
    </source>
</evidence>
<dbReference type="SUPFAM" id="SSF51215">
    <property type="entry name" value="Regulatory protein AraC"/>
    <property type="match status" value="1"/>
</dbReference>
<dbReference type="GO" id="GO:0003700">
    <property type="term" value="F:DNA-binding transcription factor activity"/>
    <property type="evidence" value="ECO:0007669"/>
    <property type="project" value="InterPro"/>
</dbReference>
<dbReference type="InterPro" id="IPR009057">
    <property type="entry name" value="Homeodomain-like_sf"/>
</dbReference>
<evidence type="ECO:0000259" key="4">
    <source>
        <dbReference type="PROSITE" id="PS01124"/>
    </source>
</evidence>
<dbReference type="Gene3D" id="1.10.10.60">
    <property type="entry name" value="Homeodomain-like"/>
    <property type="match status" value="2"/>
</dbReference>
<dbReference type="InterPro" id="IPR014710">
    <property type="entry name" value="RmlC-like_jellyroll"/>
</dbReference>
<evidence type="ECO:0000256" key="2">
    <source>
        <dbReference type="ARBA" id="ARBA00023125"/>
    </source>
</evidence>
<comment type="caution">
    <text evidence="5">The sequence shown here is derived from an EMBL/GenBank/DDBJ whole genome shotgun (WGS) entry which is preliminary data.</text>
</comment>
<dbReference type="RefSeq" id="WP_126141636.1">
    <property type="nucleotide sequence ID" value="NZ_RXHU01000034.1"/>
</dbReference>
<evidence type="ECO:0000256" key="3">
    <source>
        <dbReference type="ARBA" id="ARBA00023163"/>
    </source>
</evidence>
<dbReference type="PANTHER" id="PTHR43280">
    <property type="entry name" value="ARAC-FAMILY TRANSCRIPTIONAL REGULATOR"/>
    <property type="match status" value="1"/>
</dbReference>
<dbReference type="AlphaFoldDB" id="A0A430JDZ8"/>
<name>A0A430JDZ8_9BACL</name>
<organism evidence="5 6">
    <name type="scientific">Paenibacillus whitsoniae</name>
    <dbReference type="NCBI Taxonomy" id="2496558"/>
    <lineage>
        <taxon>Bacteria</taxon>
        <taxon>Bacillati</taxon>
        <taxon>Bacillota</taxon>
        <taxon>Bacilli</taxon>
        <taxon>Bacillales</taxon>
        <taxon>Paenibacillaceae</taxon>
        <taxon>Paenibacillus</taxon>
    </lineage>
</organism>
<reference evidence="5 6" key="1">
    <citation type="submission" date="2018-12" db="EMBL/GenBank/DDBJ databases">
        <title>Bacillus ochoae sp. nov., Paenibacillus whitsoniae sp. nov., Paenibacillus spiritus sp. nov. Isolated from the Mars Exploration Rover during spacecraft assembly.</title>
        <authorList>
            <person name="Seuylemezian A."/>
            <person name="Vaishampayan P."/>
        </authorList>
    </citation>
    <scope>NUCLEOTIDE SEQUENCE [LARGE SCALE GENOMIC DNA]</scope>
    <source>
        <strain evidence="5 6">MER 54</strain>
    </source>
</reference>
<dbReference type="InterPro" id="IPR037923">
    <property type="entry name" value="HTH-like"/>
</dbReference>
<sequence>MSLYPTNKHLTDYPWIHPSFPFHVSINEVVRHFPPHRHDFLEFSLVIGGCGVEIINGVRHSLKPGTATFLLPYQVHELYVESYEPLRLYNCMFDMELLYQSLEVGPGLKELLTGEELSAQVHLNEQQTALLAGAFEDMLSEYAGGEVWRMTLLKLKLLESLARFDRMRRKAGEHQVWPPSGNGKKSVWPIIHHIHAHYREPLTLSSVAELFAISSSYLSEEIKRHTGAGFVRFLHEIRIRHACSLLSSTQMPGIDIAIEVGFGSFKSFSRIFRELKAMTPGEYRKAHAFPPGGTVGGTTGDLI</sequence>
<dbReference type="OrthoDB" id="182958at2"/>
<evidence type="ECO:0000313" key="6">
    <source>
        <dbReference type="Proteomes" id="UP000276128"/>
    </source>
</evidence>
<dbReference type="InterPro" id="IPR018060">
    <property type="entry name" value="HTH_AraC"/>
</dbReference>
<dbReference type="Gene3D" id="2.60.120.10">
    <property type="entry name" value="Jelly Rolls"/>
    <property type="match status" value="1"/>
</dbReference>
<accession>A0A430JDZ8</accession>
<keyword evidence="2" id="KW-0238">DNA-binding</keyword>
<dbReference type="InterPro" id="IPR003313">
    <property type="entry name" value="AraC-bd"/>
</dbReference>
<dbReference type="SUPFAM" id="SSF46689">
    <property type="entry name" value="Homeodomain-like"/>
    <property type="match status" value="2"/>
</dbReference>
<feature type="domain" description="HTH araC/xylS-type" evidence="4">
    <location>
        <begin position="188"/>
        <end position="286"/>
    </location>
</feature>
<protein>
    <submittedName>
        <fullName evidence="5">AraC family transcriptional regulator</fullName>
    </submittedName>
</protein>
<gene>
    <name evidence="5" type="ORF">EJQ19_12895</name>
</gene>
<proteinExistence type="predicted"/>
<keyword evidence="1" id="KW-0805">Transcription regulation</keyword>
<keyword evidence="3" id="KW-0804">Transcription</keyword>
<keyword evidence="6" id="KW-1185">Reference proteome</keyword>
<dbReference type="GO" id="GO:0043565">
    <property type="term" value="F:sequence-specific DNA binding"/>
    <property type="evidence" value="ECO:0007669"/>
    <property type="project" value="InterPro"/>
</dbReference>
<evidence type="ECO:0000256" key="1">
    <source>
        <dbReference type="ARBA" id="ARBA00023015"/>
    </source>
</evidence>